<dbReference type="Proteomes" id="UP000443090">
    <property type="component" value="Unassembled WGS sequence"/>
</dbReference>
<dbReference type="OrthoDB" id="3541685at2759"/>
<name>A0A8H8S2A6_9HELO</name>
<protein>
    <submittedName>
        <fullName evidence="2">Uncharacterized protein</fullName>
    </submittedName>
</protein>
<sequence>MVSKFATLLLIIHTSVTLWLNTTLQNFDFNRDKDFLPGHHLLFRASVYCTFGTIPFLLLTLLNYACIPRSWRVSFKRHLLIVLILAPILAQVIGRWGGWIENGSGEVETSAACYDQLDASDVNVLVKGVYCEYRFGLTRSAAERRIGKRRGRMEFVEYLARVCNEALRDMDHWTGYEPVCWMGHGGGLERVGEGRNSEREYLRRGFEECHEKFGVQALMNWKEDSPLPSVKINFTGDFIDSDDFVNKDEAAFLLGAK</sequence>
<feature type="transmembrane region" description="Helical" evidence="1">
    <location>
        <begin position="41"/>
        <end position="67"/>
    </location>
</feature>
<keyword evidence="1" id="KW-0812">Transmembrane</keyword>
<keyword evidence="1" id="KW-1133">Transmembrane helix</keyword>
<dbReference type="AlphaFoldDB" id="A0A8H8S2A6"/>
<evidence type="ECO:0000256" key="1">
    <source>
        <dbReference type="SAM" id="Phobius"/>
    </source>
</evidence>
<feature type="transmembrane region" description="Helical" evidence="1">
    <location>
        <begin position="79"/>
        <end position="99"/>
    </location>
</feature>
<organism evidence="2 3">
    <name type="scientific">Lachnellula occidentalis</name>
    <dbReference type="NCBI Taxonomy" id="215460"/>
    <lineage>
        <taxon>Eukaryota</taxon>
        <taxon>Fungi</taxon>
        <taxon>Dikarya</taxon>
        <taxon>Ascomycota</taxon>
        <taxon>Pezizomycotina</taxon>
        <taxon>Leotiomycetes</taxon>
        <taxon>Helotiales</taxon>
        <taxon>Lachnaceae</taxon>
        <taxon>Lachnellula</taxon>
    </lineage>
</organism>
<keyword evidence="3" id="KW-1185">Reference proteome</keyword>
<evidence type="ECO:0000313" key="3">
    <source>
        <dbReference type="Proteomes" id="UP000443090"/>
    </source>
</evidence>
<gene>
    <name evidence="2" type="ORF">LOCC1_G004876</name>
</gene>
<accession>A0A8H8S2A6</accession>
<comment type="caution">
    <text evidence="2">The sequence shown here is derived from an EMBL/GenBank/DDBJ whole genome shotgun (WGS) entry which is preliminary data.</text>
</comment>
<reference evidence="2 3" key="1">
    <citation type="submission" date="2018-05" db="EMBL/GenBank/DDBJ databases">
        <title>Genome sequencing and assembly of the regulated plant pathogen Lachnellula willkommii and related sister species for the development of diagnostic species identification markers.</title>
        <authorList>
            <person name="Giroux E."/>
            <person name="Bilodeau G."/>
        </authorList>
    </citation>
    <scope>NUCLEOTIDE SEQUENCE [LARGE SCALE GENOMIC DNA]</scope>
    <source>
        <strain evidence="2 3">CBS 160.35</strain>
    </source>
</reference>
<dbReference type="EMBL" id="QGMI01000199">
    <property type="protein sequence ID" value="TVY45336.1"/>
    <property type="molecule type" value="Genomic_DNA"/>
</dbReference>
<proteinExistence type="predicted"/>
<keyword evidence="1" id="KW-0472">Membrane</keyword>
<evidence type="ECO:0000313" key="2">
    <source>
        <dbReference type="EMBL" id="TVY45336.1"/>
    </source>
</evidence>